<dbReference type="InterPro" id="IPR010987">
    <property type="entry name" value="Glutathione-S-Trfase_C-like"/>
</dbReference>
<dbReference type="Proteomes" id="UP000295341">
    <property type="component" value="Unassembled WGS sequence"/>
</dbReference>
<dbReference type="GO" id="GO:0016740">
    <property type="term" value="F:transferase activity"/>
    <property type="evidence" value="ECO:0007669"/>
    <property type="project" value="UniProtKB-KW"/>
</dbReference>
<dbReference type="InterPro" id="IPR004045">
    <property type="entry name" value="Glutathione_S-Trfase_N"/>
</dbReference>
<keyword evidence="4" id="KW-1185">Reference proteome</keyword>
<protein>
    <submittedName>
        <fullName evidence="3">Glutathione S-transferase-like protein</fullName>
    </submittedName>
</protein>
<gene>
    <name evidence="3" type="ORF">DFR24_2942</name>
</gene>
<dbReference type="GO" id="GO:0005737">
    <property type="term" value="C:cytoplasm"/>
    <property type="evidence" value="ECO:0007669"/>
    <property type="project" value="TreeGrafter"/>
</dbReference>
<dbReference type="PANTHER" id="PTHR43986:SF1">
    <property type="entry name" value="ELONGATION FACTOR 1-GAMMA"/>
    <property type="match status" value="1"/>
</dbReference>
<sequence>MSAELRIFSYMPNPRVAKATIVARLCGIELDVRGAAPNELSDWLWDFEARPLSDEDKAKHEHLVRQAKTGFTARLFKTEAFLAAHPFGTVPAAFSADGEIGIFESNSIMRAVARLREGQHGLYGRDGLGASRIDSFLDAGLLFARDVQVYVLAMRGGAIPAHVHAGVTQAFASYMAGIERALSGGHGFIAGKELTLADICYVTELALMHNEFKYHELLAKNDLPVLLTNAARETYPLAFAHFDRLCAHEAFAPDMGPYLRTLKAP</sequence>
<evidence type="ECO:0000313" key="4">
    <source>
        <dbReference type="Proteomes" id="UP000295341"/>
    </source>
</evidence>
<reference evidence="3 4" key="1">
    <citation type="submission" date="2019-03" db="EMBL/GenBank/DDBJ databases">
        <title>Genomic Encyclopedia of Type Strains, Phase IV (KMG-IV): sequencing the most valuable type-strain genomes for metagenomic binning, comparative biology and taxonomic classification.</title>
        <authorList>
            <person name="Goeker M."/>
        </authorList>
    </citation>
    <scope>NUCLEOTIDE SEQUENCE [LARGE SCALE GENOMIC DNA]</scope>
    <source>
        <strain evidence="3 4">DSM 26377</strain>
    </source>
</reference>
<organism evidence="3 4">
    <name type="scientific">Panacagrimonas perspica</name>
    <dbReference type="NCBI Taxonomy" id="381431"/>
    <lineage>
        <taxon>Bacteria</taxon>
        <taxon>Pseudomonadati</taxon>
        <taxon>Pseudomonadota</taxon>
        <taxon>Gammaproteobacteria</taxon>
        <taxon>Nevskiales</taxon>
        <taxon>Nevskiaceae</taxon>
        <taxon>Panacagrimonas</taxon>
    </lineage>
</organism>
<dbReference type="InterPro" id="IPR036282">
    <property type="entry name" value="Glutathione-S-Trfase_C_sf"/>
</dbReference>
<comment type="caution">
    <text evidence="3">The sequence shown here is derived from an EMBL/GenBank/DDBJ whole genome shotgun (WGS) entry which is preliminary data.</text>
</comment>
<evidence type="ECO:0000313" key="3">
    <source>
        <dbReference type="EMBL" id="TDU28568.1"/>
    </source>
</evidence>
<dbReference type="InterPro" id="IPR036249">
    <property type="entry name" value="Thioredoxin-like_sf"/>
</dbReference>
<name>A0A4R7P4I6_9GAMM</name>
<evidence type="ECO:0000259" key="1">
    <source>
        <dbReference type="PROSITE" id="PS50404"/>
    </source>
</evidence>
<dbReference type="RefSeq" id="WP_133882105.1">
    <property type="nucleotide sequence ID" value="NZ_MWIN01000002.1"/>
</dbReference>
<dbReference type="SUPFAM" id="SSF52833">
    <property type="entry name" value="Thioredoxin-like"/>
    <property type="match status" value="1"/>
</dbReference>
<dbReference type="OrthoDB" id="5722722at2"/>
<dbReference type="AlphaFoldDB" id="A0A4R7P4I6"/>
<proteinExistence type="predicted"/>
<dbReference type="SUPFAM" id="SSF47616">
    <property type="entry name" value="GST C-terminal domain-like"/>
    <property type="match status" value="1"/>
</dbReference>
<accession>A0A4R7P4I6</accession>
<dbReference type="PROSITE" id="PS50405">
    <property type="entry name" value="GST_CTER"/>
    <property type="match status" value="1"/>
</dbReference>
<feature type="domain" description="GST N-terminal" evidence="1">
    <location>
        <begin position="3"/>
        <end position="120"/>
    </location>
</feature>
<dbReference type="Gene3D" id="3.40.30.10">
    <property type="entry name" value="Glutaredoxin"/>
    <property type="match status" value="1"/>
</dbReference>
<dbReference type="PANTHER" id="PTHR43986">
    <property type="entry name" value="ELONGATION FACTOR 1-GAMMA"/>
    <property type="match status" value="1"/>
</dbReference>
<dbReference type="GO" id="GO:0006414">
    <property type="term" value="P:translational elongation"/>
    <property type="evidence" value="ECO:0007669"/>
    <property type="project" value="TreeGrafter"/>
</dbReference>
<evidence type="ECO:0000259" key="2">
    <source>
        <dbReference type="PROSITE" id="PS50405"/>
    </source>
</evidence>
<dbReference type="Gene3D" id="1.20.1050.10">
    <property type="match status" value="1"/>
</dbReference>
<feature type="domain" description="GST C-terminal" evidence="2">
    <location>
        <begin position="126"/>
        <end position="265"/>
    </location>
</feature>
<dbReference type="EMBL" id="SOBT01000009">
    <property type="protein sequence ID" value="TDU28568.1"/>
    <property type="molecule type" value="Genomic_DNA"/>
</dbReference>
<dbReference type="Pfam" id="PF00043">
    <property type="entry name" value="GST_C"/>
    <property type="match status" value="1"/>
</dbReference>
<dbReference type="InterPro" id="IPR004046">
    <property type="entry name" value="GST_C"/>
</dbReference>
<dbReference type="InterPro" id="IPR050802">
    <property type="entry name" value="EF-GSTs"/>
</dbReference>
<dbReference type="PROSITE" id="PS50404">
    <property type="entry name" value="GST_NTER"/>
    <property type="match status" value="1"/>
</dbReference>
<keyword evidence="3" id="KW-0808">Transferase</keyword>